<reference evidence="2" key="1">
    <citation type="submission" date="2023-03" db="EMBL/GenBank/DDBJ databases">
        <authorList>
            <person name="Steffen K."/>
            <person name="Cardenas P."/>
        </authorList>
    </citation>
    <scope>NUCLEOTIDE SEQUENCE</scope>
</reference>
<organism evidence="2 3">
    <name type="scientific">Geodia barretti</name>
    <name type="common">Barrett's horny sponge</name>
    <dbReference type="NCBI Taxonomy" id="519541"/>
    <lineage>
        <taxon>Eukaryota</taxon>
        <taxon>Metazoa</taxon>
        <taxon>Porifera</taxon>
        <taxon>Demospongiae</taxon>
        <taxon>Heteroscleromorpha</taxon>
        <taxon>Tetractinellida</taxon>
        <taxon>Astrophorina</taxon>
        <taxon>Geodiidae</taxon>
        <taxon>Geodia</taxon>
    </lineage>
</organism>
<feature type="non-terminal residue" evidence="2">
    <location>
        <position position="117"/>
    </location>
</feature>
<dbReference type="SUPFAM" id="SSF47576">
    <property type="entry name" value="Calponin-homology domain, CH-domain"/>
    <property type="match status" value="1"/>
</dbReference>
<evidence type="ECO:0000313" key="3">
    <source>
        <dbReference type="Proteomes" id="UP001174909"/>
    </source>
</evidence>
<name>A0AA35TS55_GEOBA</name>
<gene>
    <name evidence="2" type="ORF">GBAR_LOCUS28935</name>
</gene>
<dbReference type="Gene3D" id="1.10.418.10">
    <property type="entry name" value="Calponin-like domain"/>
    <property type="match status" value="1"/>
</dbReference>
<dbReference type="EMBL" id="CASHTH010004048">
    <property type="protein sequence ID" value="CAI8052878.1"/>
    <property type="molecule type" value="Genomic_DNA"/>
</dbReference>
<sequence>STRLSQDACRGTLILQCLLYLACVNNKDEVTVVVMGLEQKKYYASPTTQIKKIQNLTVVLRFLKEVEKIQLKGIAAGDILDGNTEQTLKLVWLLILHYHIDCRSQQHSSEPALQRKN</sequence>
<comment type="caution">
    <text evidence="2">The sequence shown here is derived from an EMBL/GenBank/DDBJ whole genome shotgun (WGS) entry which is preliminary data.</text>
</comment>
<dbReference type="PROSITE" id="PS50021">
    <property type="entry name" value="CH"/>
    <property type="match status" value="1"/>
</dbReference>
<keyword evidence="3" id="KW-1185">Reference proteome</keyword>
<feature type="non-terminal residue" evidence="2">
    <location>
        <position position="1"/>
    </location>
</feature>
<proteinExistence type="predicted"/>
<dbReference type="InterPro" id="IPR036872">
    <property type="entry name" value="CH_dom_sf"/>
</dbReference>
<dbReference type="InterPro" id="IPR001715">
    <property type="entry name" value="CH_dom"/>
</dbReference>
<dbReference type="Proteomes" id="UP001174909">
    <property type="component" value="Unassembled WGS sequence"/>
</dbReference>
<evidence type="ECO:0000313" key="2">
    <source>
        <dbReference type="EMBL" id="CAI8052878.1"/>
    </source>
</evidence>
<accession>A0AA35TS55</accession>
<protein>
    <submittedName>
        <fullName evidence="2">Filamin-B</fullName>
    </submittedName>
</protein>
<feature type="domain" description="Calponin-homology (CH)" evidence="1">
    <location>
        <begin position="1"/>
        <end position="99"/>
    </location>
</feature>
<evidence type="ECO:0000259" key="1">
    <source>
        <dbReference type="PROSITE" id="PS50021"/>
    </source>
</evidence>
<dbReference type="AlphaFoldDB" id="A0AA35TS55"/>